<comment type="caution">
    <text evidence="1">The sequence shown here is derived from an EMBL/GenBank/DDBJ whole genome shotgun (WGS) entry which is preliminary data.</text>
</comment>
<keyword evidence="2" id="KW-1185">Reference proteome</keyword>
<organism evidence="1 2">
    <name type="scientific">Arctium lappa</name>
    <name type="common">Greater burdock</name>
    <name type="synonym">Lappa major</name>
    <dbReference type="NCBI Taxonomy" id="4217"/>
    <lineage>
        <taxon>Eukaryota</taxon>
        <taxon>Viridiplantae</taxon>
        <taxon>Streptophyta</taxon>
        <taxon>Embryophyta</taxon>
        <taxon>Tracheophyta</taxon>
        <taxon>Spermatophyta</taxon>
        <taxon>Magnoliopsida</taxon>
        <taxon>eudicotyledons</taxon>
        <taxon>Gunneridae</taxon>
        <taxon>Pentapetalae</taxon>
        <taxon>asterids</taxon>
        <taxon>campanulids</taxon>
        <taxon>Asterales</taxon>
        <taxon>Asteraceae</taxon>
        <taxon>Carduoideae</taxon>
        <taxon>Cardueae</taxon>
        <taxon>Arctiinae</taxon>
        <taxon>Arctium</taxon>
    </lineage>
</organism>
<dbReference type="EMBL" id="CM042061">
    <property type="protein sequence ID" value="KAI3672498.1"/>
    <property type="molecule type" value="Genomic_DNA"/>
</dbReference>
<sequence length="354" mass="40659">MGQSKKLKNLHSILKDKAKIIKATFSITNRTTTSIQIAVIRATTRSTHSPPPDHRISSLLSVAHTTRHSASACTSAIIHRLHHHHQRNAYVTLKSLITLHSMIAGGSFVLHSFPAAADHRYLNLSRFVDNTDTQSREFSLWAQWYARFLESNLSTSKVLGCSLSSKSEIDKKQESVKYSLFMDLFKEIEALVSMIEEICRAPRSLHCQTNDIIYEVMRLVGEDYRMAQYHTMIRLTELSTRIHSLSTNELSELTWYLERLKGCKERLTELFVNRRRNESFWELVTELMAKLIRLKEDRELKSVSRRMIEYTTESTQLKKQLRAASRPLGLLPLGDGNHWLNVDGVKLTFSMANA</sequence>
<gene>
    <name evidence="1" type="ORF">L6452_38587</name>
</gene>
<reference evidence="2" key="1">
    <citation type="journal article" date="2022" name="Mol. Ecol. Resour.">
        <title>The genomes of chicory, endive, great burdock and yacon provide insights into Asteraceae palaeo-polyploidization history and plant inulin production.</title>
        <authorList>
            <person name="Fan W."/>
            <person name="Wang S."/>
            <person name="Wang H."/>
            <person name="Wang A."/>
            <person name="Jiang F."/>
            <person name="Liu H."/>
            <person name="Zhao H."/>
            <person name="Xu D."/>
            <person name="Zhang Y."/>
        </authorList>
    </citation>
    <scope>NUCLEOTIDE SEQUENCE [LARGE SCALE GENOMIC DNA]</scope>
    <source>
        <strain evidence="2">cv. Niubang</strain>
    </source>
</reference>
<name>A0ACB8XU32_ARCLA</name>
<proteinExistence type="predicted"/>
<accession>A0ACB8XU32</accession>
<reference evidence="1 2" key="2">
    <citation type="journal article" date="2022" name="Mol. Ecol. Resour.">
        <title>The genomes of chicory, endive, great burdock and yacon provide insights into Asteraceae paleo-polyploidization history and plant inulin production.</title>
        <authorList>
            <person name="Fan W."/>
            <person name="Wang S."/>
            <person name="Wang H."/>
            <person name="Wang A."/>
            <person name="Jiang F."/>
            <person name="Liu H."/>
            <person name="Zhao H."/>
            <person name="Xu D."/>
            <person name="Zhang Y."/>
        </authorList>
    </citation>
    <scope>NUCLEOTIDE SEQUENCE [LARGE SCALE GENOMIC DNA]</scope>
    <source>
        <strain evidence="2">cv. Niubang</strain>
    </source>
</reference>
<evidence type="ECO:0000313" key="1">
    <source>
        <dbReference type="EMBL" id="KAI3672498.1"/>
    </source>
</evidence>
<evidence type="ECO:0000313" key="2">
    <source>
        <dbReference type="Proteomes" id="UP001055879"/>
    </source>
</evidence>
<dbReference type="Proteomes" id="UP001055879">
    <property type="component" value="Linkage Group LG15"/>
</dbReference>
<protein>
    <submittedName>
        <fullName evidence="1">Uncharacterized protein</fullName>
    </submittedName>
</protein>